<feature type="compositionally biased region" description="Basic residues" evidence="1">
    <location>
        <begin position="293"/>
        <end position="302"/>
    </location>
</feature>
<organism evidence="2 3">
    <name type="scientific">Macrostomum lignano</name>
    <dbReference type="NCBI Taxonomy" id="282301"/>
    <lineage>
        <taxon>Eukaryota</taxon>
        <taxon>Metazoa</taxon>
        <taxon>Spiralia</taxon>
        <taxon>Lophotrochozoa</taxon>
        <taxon>Platyhelminthes</taxon>
        <taxon>Rhabditophora</taxon>
        <taxon>Macrostomorpha</taxon>
        <taxon>Macrostomida</taxon>
        <taxon>Macrostomidae</taxon>
        <taxon>Macrostomum</taxon>
    </lineage>
</organism>
<keyword evidence="2" id="KW-1185">Reference proteome</keyword>
<reference evidence="3" key="1">
    <citation type="submission" date="2016-11" db="UniProtKB">
        <authorList>
            <consortium name="WormBaseParasite"/>
        </authorList>
    </citation>
    <scope>IDENTIFICATION</scope>
</reference>
<feature type="region of interest" description="Disordered" evidence="1">
    <location>
        <begin position="97"/>
        <end position="121"/>
    </location>
</feature>
<proteinExistence type="predicted"/>
<feature type="region of interest" description="Disordered" evidence="1">
    <location>
        <begin position="25"/>
        <end position="72"/>
    </location>
</feature>
<dbReference type="AlphaFoldDB" id="A0A1I8FG16"/>
<name>A0A1I8FG16_9PLAT</name>
<feature type="compositionally biased region" description="Low complexity" evidence="1">
    <location>
        <begin position="272"/>
        <end position="282"/>
    </location>
</feature>
<evidence type="ECO:0000256" key="1">
    <source>
        <dbReference type="SAM" id="MobiDB-lite"/>
    </source>
</evidence>
<dbReference type="Proteomes" id="UP000095280">
    <property type="component" value="Unplaced"/>
</dbReference>
<feature type="compositionally biased region" description="Basic and acidic residues" evidence="1">
    <location>
        <begin position="63"/>
        <end position="72"/>
    </location>
</feature>
<feature type="compositionally biased region" description="Basic and acidic residues" evidence="1">
    <location>
        <begin position="25"/>
        <end position="36"/>
    </location>
</feature>
<evidence type="ECO:0000313" key="3">
    <source>
        <dbReference type="WBParaSite" id="maker-unitig_32569-snap-gene-0.1-mRNA-1"/>
    </source>
</evidence>
<dbReference type="WBParaSite" id="maker-unitig_32569-snap-gene-0.1-mRNA-1">
    <property type="protein sequence ID" value="maker-unitig_32569-snap-gene-0.1-mRNA-1"/>
    <property type="gene ID" value="maker-unitig_32569-snap-gene-0.1"/>
</dbReference>
<evidence type="ECO:0000313" key="2">
    <source>
        <dbReference type="Proteomes" id="UP000095280"/>
    </source>
</evidence>
<protein>
    <submittedName>
        <fullName evidence="3">Uncharacterized protein</fullName>
    </submittedName>
</protein>
<feature type="region of interest" description="Disordered" evidence="1">
    <location>
        <begin position="272"/>
        <end position="307"/>
    </location>
</feature>
<sequence length="551" mass="60887">MSTRLRCRSPPFFNRAFELSHIEEAERGVTEQPERSRKSRAAAVRLNASTGKKRLNQPAASDRGSHSDRHAETCRRRIPCKIQFSAPLASLLRQQSRENPLPGRHRLRCQPSANRRCSRRRCRSPRNELSARGGLRLIAKPQSTCLQVELRSADRRAASQQSMSGGSGGGGVQLSVPPPCVRCSSAAASRSTLAAPPASSIASDPVILMMGLGAGPRESGWRRSPTATAFCYDMRDFNRTLSRIQNVVWLVMLSQARSSWLLSGQFRDPQLAGARGRPAARLAARRPAEAKNHSRHPGRRPPKLPDLIKPLTLCSAPTTAATLRSPAANAQAREHRAVGFLHDALVGSENGHLPGVGQGPPHRPVGAQAEFRHSLEHARHQPSRGPWFDSFFSAADLHAMMSCIFSDGQRLDWRLSRLPSLAFLALLLPCGFWPSWARCCYCGSRPNIQFVRLGGLCAARRHAAGWVLSFRWRAYNFHKEEVSSRSELPCRQQICQEPAGNRQMPSDRPHQADRCLASQIHFSIRQPPLTFPEIKGAAQQAGRLGGKRLPQ</sequence>
<accession>A0A1I8FG16</accession>